<name>J9E9N9_AEDAE</name>
<evidence type="ECO:0000313" key="2">
    <source>
        <dbReference type="Proteomes" id="UP000682892"/>
    </source>
</evidence>
<proteinExistence type="predicted"/>
<gene>
    <name evidence="1" type="ORF">AaeL_AAEL017255</name>
</gene>
<reference evidence="1" key="3">
    <citation type="submission" date="2012-09" db="EMBL/GenBank/DDBJ databases">
        <authorList>
            <consortium name="VectorBase"/>
        </authorList>
    </citation>
    <scope>NUCLEOTIDE SEQUENCE</scope>
    <source>
        <strain evidence="1">Liverpool</strain>
    </source>
</reference>
<evidence type="ECO:0000313" key="1">
    <source>
        <dbReference type="EMBL" id="EJY57576.1"/>
    </source>
</evidence>
<dbReference type="EMBL" id="CH477335">
    <property type="protein sequence ID" value="EJY57576.1"/>
    <property type="molecule type" value="Genomic_DNA"/>
</dbReference>
<reference evidence="1" key="2">
    <citation type="journal article" date="2007" name="Science">
        <title>Genome sequence of Aedes aegypti, a major arbovirus vector.</title>
        <authorList>
            <person name="Nene V."/>
            <person name="Wortman J.R."/>
            <person name="Lawson D."/>
            <person name="Haas B."/>
            <person name="Kodira C."/>
            <person name="Tu Z.J."/>
            <person name="Loftus B."/>
            <person name="Xi Z."/>
            <person name="Megy K."/>
            <person name="Grabherr M."/>
            <person name="Ren Q."/>
            <person name="Zdobnov E.M."/>
            <person name="Lobo N.F."/>
            <person name="Campbell K.S."/>
            <person name="Brown S.E."/>
            <person name="Bonaldo M.F."/>
            <person name="Zhu J."/>
            <person name="Sinkins S.P."/>
            <person name="Hogenkamp D.G."/>
            <person name="Amedeo P."/>
            <person name="Arensburger P."/>
            <person name="Atkinson P.W."/>
            <person name="Bidwell S."/>
            <person name="Biedler J."/>
            <person name="Birney E."/>
            <person name="Bruggner R.V."/>
            <person name="Costas J."/>
            <person name="Coy M.R."/>
            <person name="Crabtree J."/>
            <person name="Crawford M."/>
            <person name="Debruyn B."/>
            <person name="Decaprio D."/>
            <person name="Eiglmeier K."/>
            <person name="Eisenstadt E."/>
            <person name="El-Dorry H."/>
            <person name="Gelbart W.M."/>
            <person name="Gomes S.L."/>
            <person name="Hammond M."/>
            <person name="Hannick L.I."/>
            <person name="Hogan J.R."/>
            <person name="Holmes M.H."/>
            <person name="Jaffe D."/>
            <person name="Johnston J.S."/>
            <person name="Kennedy R.C."/>
            <person name="Koo H."/>
            <person name="Kravitz S."/>
            <person name="Kriventseva E.V."/>
            <person name="Kulp D."/>
            <person name="Labutti K."/>
            <person name="Lee E."/>
            <person name="Li S."/>
            <person name="Lovin D.D."/>
            <person name="Mao C."/>
            <person name="Mauceli E."/>
            <person name="Menck C.F."/>
            <person name="Miller J.R."/>
            <person name="Montgomery P."/>
            <person name="Mori A."/>
            <person name="Nascimento A.L."/>
            <person name="Naveira H.F."/>
            <person name="Nusbaum C."/>
            <person name="O'leary S."/>
            <person name="Orvis J."/>
            <person name="Pertea M."/>
            <person name="Quesneville H."/>
            <person name="Reidenbach K.R."/>
            <person name="Rogers Y.H."/>
            <person name="Roth C.W."/>
            <person name="Schneider J.R."/>
            <person name="Schatz M."/>
            <person name="Shumway M."/>
            <person name="Stanke M."/>
            <person name="Stinson E.O."/>
            <person name="Tubio J.M."/>
            <person name="Vanzee J.P."/>
            <person name="Verjovski-Almeida S."/>
            <person name="Werner D."/>
            <person name="White O."/>
            <person name="Wyder S."/>
            <person name="Zeng Q."/>
            <person name="Zhao Q."/>
            <person name="Zhao Y."/>
            <person name="Hill C.A."/>
            <person name="Raikhel A.S."/>
            <person name="Soares M.B."/>
            <person name="Knudson D.L."/>
            <person name="Lee N.H."/>
            <person name="Galagan J."/>
            <person name="Salzberg S.L."/>
            <person name="Paulsen I.T."/>
            <person name="Dimopoulos G."/>
            <person name="Collins F.H."/>
            <person name="Birren B."/>
            <person name="Fraser-Liggett C.M."/>
            <person name="Severson D.W."/>
        </authorList>
    </citation>
    <scope>NUCLEOTIDE SEQUENCE [LARGE SCALE GENOMIC DNA]</scope>
    <source>
        <strain evidence="1">Liverpool</strain>
    </source>
</reference>
<dbReference type="HOGENOM" id="CLU_3368813_0_0_1"/>
<dbReference type="PaxDb" id="7159-AAEL017255-PA"/>
<organism evidence="1 2">
    <name type="scientific">Aedes aegypti</name>
    <name type="common">Yellowfever mosquito</name>
    <name type="synonym">Culex aegypti</name>
    <dbReference type="NCBI Taxonomy" id="7159"/>
    <lineage>
        <taxon>Eukaryota</taxon>
        <taxon>Metazoa</taxon>
        <taxon>Ecdysozoa</taxon>
        <taxon>Arthropoda</taxon>
        <taxon>Hexapoda</taxon>
        <taxon>Insecta</taxon>
        <taxon>Pterygota</taxon>
        <taxon>Neoptera</taxon>
        <taxon>Endopterygota</taxon>
        <taxon>Diptera</taxon>
        <taxon>Nematocera</taxon>
        <taxon>Culicoidea</taxon>
        <taxon>Culicidae</taxon>
        <taxon>Culicinae</taxon>
        <taxon>Aedini</taxon>
        <taxon>Aedes</taxon>
        <taxon>Stegomyia</taxon>
    </lineage>
</organism>
<protein>
    <submittedName>
        <fullName evidence="1">AAEL017255-PA</fullName>
    </submittedName>
</protein>
<reference evidence="1" key="1">
    <citation type="submission" date="2005-10" db="EMBL/GenBank/DDBJ databases">
        <authorList>
            <person name="Loftus B.J."/>
            <person name="Nene V.M."/>
            <person name="Hannick L.I."/>
            <person name="Bidwell S."/>
            <person name="Haas B."/>
            <person name="Amedeo P."/>
            <person name="Orvis J."/>
            <person name="Wortman J.R."/>
            <person name="White O.R."/>
            <person name="Salzberg S."/>
            <person name="Shumway M."/>
            <person name="Koo H."/>
            <person name="Zhao Y."/>
            <person name="Holmes M."/>
            <person name="Miller J."/>
            <person name="Schatz M."/>
            <person name="Pop M."/>
            <person name="Pai G."/>
            <person name="Utterback T."/>
            <person name="Rogers Y.-H."/>
            <person name="Kravitz S."/>
            <person name="Fraser C.M."/>
        </authorList>
    </citation>
    <scope>NUCLEOTIDE SEQUENCE</scope>
    <source>
        <strain evidence="1">Liverpool</strain>
    </source>
</reference>
<accession>J9E9N9</accession>
<dbReference type="Proteomes" id="UP000682892">
    <property type="component" value="Unassembled WGS sequence"/>
</dbReference>
<dbReference type="AlphaFoldDB" id="J9E9N9"/>
<sequence>MKCQTPKDFRFASRDAPTLADTLSSGHINSSKSNV</sequence>